<reference evidence="2" key="1">
    <citation type="journal article" date="2022" name="Mol. Ecol. Resour.">
        <title>The genomes of chicory, endive, great burdock and yacon provide insights into Asteraceae palaeo-polyploidization history and plant inulin production.</title>
        <authorList>
            <person name="Fan W."/>
            <person name="Wang S."/>
            <person name="Wang H."/>
            <person name="Wang A."/>
            <person name="Jiang F."/>
            <person name="Liu H."/>
            <person name="Zhao H."/>
            <person name="Xu D."/>
            <person name="Zhang Y."/>
        </authorList>
    </citation>
    <scope>NUCLEOTIDE SEQUENCE [LARGE SCALE GENOMIC DNA]</scope>
    <source>
        <strain evidence="2">cv. Yunnan</strain>
    </source>
</reference>
<dbReference type="Proteomes" id="UP001056120">
    <property type="component" value="Linkage Group LG29"/>
</dbReference>
<evidence type="ECO:0000313" key="2">
    <source>
        <dbReference type="Proteomes" id="UP001056120"/>
    </source>
</evidence>
<proteinExistence type="predicted"/>
<sequence>MVKSWRTKLPVSPTALVQKQRYVNKEKCSGRIISWFYEAEFKLFPLKRSDGVQYLKPRLKYFNSLPICEVNELPTKPLINRSDNGIADSIAKIIRIEVRPGKHEKLKPQQGKIIKDVDLVTQKVIWRYNFKPVRSVPKIPLKLIPYNCLNDLKWCYVDVYTGEAVIEDKSGKVIMKFFDAVNLVNFSKSDQKMLKCREIMYTDECREQALQYKRVLYVCLKNGICVGSSLPKIGRKRLKDKD</sequence>
<protein>
    <submittedName>
        <fullName evidence="1">Uncharacterized protein</fullName>
    </submittedName>
</protein>
<organism evidence="1 2">
    <name type="scientific">Smallanthus sonchifolius</name>
    <dbReference type="NCBI Taxonomy" id="185202"/>
    <lineage>
        <taxon>Eukaryota</taxon>
        <taxon>Viridiplantae</taxon>
        <taxon>Streptophyta</taxon>
        <taxon>Embryophyta</taxon>
        <taxon>Tracheophyta</taxon>
        <taxon>Spermatophyta</taxon>
        <taxon>Magnoliopsida</taxon>
        <taxon>eudicotyledons</taxon>
        <taxon>Gunneridae</taxon>
        <taxon>Pentapetalae</taxon>
        <taxon>asterids</taxon>
        <taxon>campanulids</taxon>
        <taxon>Asterales</taxon>
        <taxon>Asteraceae</taxon>
        <taxon>Asteroideae</taxon>
        <taxon>Heliantheae alliance</taxon>
        <taxon>Millerieae</taxon>
        <taxon>Smallanthus</taxon>
    </lineage>
</organism>
<evidence type="ECO:0000313" key="1">
    <source>
        <dbReference type="EMBL" id="KAI3676151.1"/>
    </source>
</evidence>
<dbReference type="EMBL" id="CM042046">
    <property type="protein sequence ID" value="KAI3676151.1"/>
    <property type="molecule type" value="Genomic_DNA"/>
</dbReference>
<name>A0ACB8XY01_9ASTR</name>
<gene>
    <name evidence="1" type="ORF">L1987_85751</name>
</gene>
<accession>A0ACB8XY01</accession>
<comment type="caution">
    <text evidence="1">The sequence shown here is derived from an EMBL/GenBank/DDBJ whole genome shotgun (WGS) entry which is preliminary data.</text>
</comment>
<keyword evidence="2" id="KW-1185">Reference proteome</keyword>
<reference evidence="1 2" key="2">
    <citation type="journal article" date="2022" name="Mol. Ecol. Resour.">
        <title>The genomes of chicory, endive, great burdock and yacon provide insights into Asteraceae paleo-polyploidization history and plant inulin production.</title>
        <authorList>
            <person name="Fan W."/>
            <person name="Wang S."/>
            <person name="Wang H."/>
            <person name="Wang A."/>
            <person name="Jiang F."/>
            <person name="Liu H."/>
            <person name="Zhao H."/>
            <person name="Xu D."/>
            <person name="Zhang Y."/>
        </authorList>
    </citation>
    <scope>NUCLEOTIDE SEQUENCE [LARGE SCALE GENOMIC DNA]</scope>
    <source>
        <strain evidence="2">cv. Yunnan</strain>
        <tissue evidence="1">Leaves</tissue>
    </source>
</reference>